<accession>A0A4D6DZZ1</accession>
<reference evidence="2" key="1">
    <citation type="submission" date="2019-02" db="EMBL/GenBank/DDBJ databases">
        <authorList>
            <person name="Olsen N.S."/>
            <person name="Kot W."/>
            <person name="Hansen L.H."/>
        </authorList>
    </citation>
    <scope>NUCLEOTIDE SEQUENCE [LARGE SCALE GENOMIC DNA]</scope>
</reference>
<keyword evidence="2" id="KW-1185">Reference proteome</keyword>
<dbReference type="InterPro" id="IPR055604">
    <property type="entry name" value="DUF7180"/>
</dbReference>
<evidence type="ECO:0000313" key="1">
    <source>
        <dbReference type="EMBL" id="QBZ71386.1"/>
    </source>
</evidence>
<evidence type="ECO:0000313" key="2">
    <source>
        <dbReference type="Proteomes" id="UP000297193"/>
    </source>
</evidence>
<sequence>MITINLSEEQARIMLAAFGWRDDNGIQATVKIPEAVAREVFNQLEHAFVPAGSDQAETAAWFGENGYRDQQIEDWKRKNESMESAFADYVQSVANHVSEKYK</sequence>
<proteinExistence type="predicted"/>
<dbReference type="Proteomes" id="UP000297193">
    <property type="component" value="Segment"/>
</dbReference>
<dbReference type="Pfam" id="PF23805">
    <property type="entry name" value="DUF7180"/>
    <property type="match status" value="1"/>
</dbReference>
<protein>
    <submittedName>
        <fullName evidence="1">Uncharacterized protein</fullName>
    </submittedName>
</protein>
<organism evidence="1 2">
    <name type="scientific">Escherichia phage Jahat_MG145</name>
    <dbReference type="NCBI Taxonomy" id="2562601"/>
    <lineage>
        <taxon>Viruses</taxon>
        <taxon>Duplodnaviria</taxon>
        <taxon>Heunggongvirae</taxon>
        <taxon>Uroviricota</taxon>
        <taxon>Caudoviricetes</taxon>
        <taxon>Drexlerviridae</taxon>
        <taxon>Tempevirinae</taxon>
        <taxon>Jahatvirus</taxon>
        <taxon>Jahatvirus MG145</taxon>
    </lineage>
</organism>
<dbReference type="EMBL" id="MK552105">
    <property type="protein sequence ID" value="QBZ71386.1"/>
    <property type="molecule type" value="Genomic_DNA"/>
</dbReference>
<name>A0A4D6DZZ1_9CAUD</name>